<dbReference type="SUPFAM" id="SSF57903">
    <property type="entry name" value="FYVE/PHD zinc finger"/>
    <property type="match status" value="2"/>
</dbReference>
<evidence type="ECO:0000313" key="11">
    <source>
        <dbReference type="Proteomes" id="UP000829196"/>
    </source>
</evidence>
<dbReference type="Pfam" id="PF15612">
    <property type="entry name" value="WHIM1"/>
    <property type="match status" value="1"/>
</dbReference>
<dbReference type="InterPro" id="IPR011011">
    <property type="entry name" value="Znf_FYVE_PHD"/>
</dbReference>
<dbReference type="Gene3D" id="3.30.40.10">
    <property type="entry name" value="Zinc/RING finger domain, C3HC4 (zinc finger)"/>
    <property type="match status" value="2"/>
</dbReference>
<dbReference type="SMART" id="SM00249">
    <property type="entry name" value="PHD"/>
    <property type="match status" value="3"/>
</dbReference>
<dbReference type="InterPro" id="IPR019787">
    <property type="entry name" value="Znf_PHD-finger"/>
</dbReference>
<evidence type="ECO:0000259" key="8">
    <source>
        <dbReference type="PROSITE" id="PS50016"/>
    </source>
</evidence>
<dbReference type="SMART" id="SM00571">
    <property type="entry name" value="DDT"/>
    <property type="match status" value="1"/>
</dbReference>
<name>A0A8T3ANB1_DENNO</name>
<keyword evidence="2" id="KW-0479">Metal-binding</keyword>
<dbReference type="PROSITE" id="PS50827">
    <property type="entry name" value="DDT"/>
    <property type="match status" value="1"/>
</dbReference>
<evidence type="ECO:0000313" key="10">
    <source>
        <dbReference type="EMBL" id="KAI0497521.1"/>
    </source>
</evidence>
<evidence type="ECO:0000256" key="6">
    <source>
        <dbReference type="PROSITE-ProRule" id="PRU00146"/>
    </source>
</evidence>
<dbReference type="PANTHER" id="PTHR46508">
    <property type="entry name" value="PHD FINGER FAMILY PROTEIN"/>
    <property type="match status" value="1"/>
</dbReference>
<feature type="domain" description="DDT" evidence="9">
    <location>
        <begin position="265"/>
        <end position="325"/>
    </location>
</feature>
<dbReference type="InterPro" id="IPR056618">
    <property type="entry name" value="Chromo_PTM"/>
</dbReference>
<comment type="subcellular location">
    <subcellularLocation>
        <location evidence="1">Nucleus</location>
    </subcellularLocation>
</comment>
<reference evidence="10" key="1">
    <citation type="journal article" date="2022" name="Front. Genet.">
        <title>Chromosome-Scale Assembly of the Dendrobium nobile Genome Provides Insights Into the Molecular Mechanism of the Biosynthesis of the Medicinal Active Ingredient of Dendrobium.</title>
        <authorList>
            <person name="Xu Q."/>
            <person name="Niu S.-C."/>
            <person name="Li K.-L."/>
            <person name="Zheng P.-J."/>
            <person name="Zhang X.-J."/>
            <person name="Jia Y."/>
            <person name="Liu Y."/>
            <person name="Niu Y.-X."/>
            <person name="Yu L.-H."/>
            <person name="Chen D.-F."/>
            <person name="Zhang G.-Q."/>
        </authorList>
    </citation>
    <scope>NUCLEOTIDE SEQUENCE</scope>
    <source>
        <tissue evidence="10">Leaf</tissue>
    </source>
</reference>
<dbReference type="PROSITE" id="PS01359">
    <property type="entry name" value="ZF_PHD_1"/>
    <property type="match status" value="1"/>
</dbReference>
<keyword evidence="4" id="KW-0862">Zinc</keyword>
<feature type="compositionally biased region" description="Basic residues" evidence="7">
    <location>
        <begin position="1226"/>
        <end position="1239"/>
    </location>
</feature>
<dbReference type="InterPro" id="IPR028942">
    <property type="entry name" value="WHIM1_dom"/>
</dbReference>
<dbReference type="InterPro" id="IPR019786">
    <property type="entry name" value="Zinc_finger_PHD-type_CS"/>
</dbReference>
<dbReference type="GO" id="GO:0000785">
    <property type="term" value="C:chromatin"/>
    <property type="evidence" value="ECO:0007669"/>
    <property type="project" value="UniProtKB-ARBA"/>
</dbReference>
<protein>
    <submittedName>
        <fullName evidence="10">Uncharacterized protein</fullName>
    </submittedName>
</protein>
<dbReference type="Pfam" id="PF21743">
    <property type="entry name" value="PTM_DIR17_Tudor"/>
    <property type="match status" value="1"/>
</dbReference>
<dbReference type="Pfam" id="PF24294">
    <property type="entry name" value="Chromo_PTM"/>
    <property type="match status" value="1"/>
</dbReference>
<dbReference type="Pfam" id="PF02791">
    <property type="entry name" value="DDT"/>
    <property type="match status" value="1"/>
</dbReference>
<gene>
    <name evidence="10" type="ORF">KFK09_020752</name>
</gene>
<proteinExistence type="predicted"/>
<dbReference type="GO" id="GO:0008270">
    <property type="term" value="F:zinc ion binding"/>
    <property type="evidence" value="ECO:0007669"/>
    <property type="project" value="UniProtKB-KW"/>
</dbReference>
<accession>A0A8T3ANB1</accession>
<feature type="compositionally biased region" description="Basic and acidic residues" evidence="7">
    <location>
        <begin position="124"/>
        <end position="140"/>
    </location>
</feature>
<feature type="region of interest" description="Disordered" evidence="7">
    <location>
        <begin position="1340"/>
        <end position="1368"/>
    </location>
</feature>
<keyword evidence="5" id="KW-0539">Nucleus</keyword>
<evidence type="ECO:0000256" key="4">
    <source>
        <dbReference type="ARBA" id="ARBA00022833"/>
    </source>
</evidence>
<dbReference type="InterPro" id="IPR018501">
    <property type="entry name" value="DDT_dom"/>
</dbReference>
<keyword evidence="11" id="KW-1185">Reference proteome</keyword>
<dbReference type="Proteomes" id="UP000829196">
    <property type="component" value="Unassembled WGS sequence"/>
</dbReference>
<dbReference type="PANTHER" id="PTHR46508:SF5">
    <property type="entry name" value="PHD-FINGER AND DNA BINDING DOMAIN-CONTAINING PROTEIN"/>
    <property type="match status" value="1"/>
</dbReference>
<feature type="region of interest" description="Disordered" evidence="7">
    <location>
        <begin position="160"/>
        <end position="214"/>
    </location>
</feature>
<dbReference type="EMBL" id="JAGYWB010000015">
    <property type="protein sequence ID" value="KAI0497521.1"/>
    <property type="molecule type" value="Genomic_DNA"/>
</dbReference>
<dbReference type="OrthoDB" id="784962at2759"/>
<dbReference type="InterPro" id="IPR047365">
    <property type="entry name" value="Tudor_AtPTM-like"/>
</dbReference>
<evidence type="ECO:0000256" key="3">
    <source>
        <dbReference type="ARBA" id="ARBA00022771"/>
    </source>
</evidence>
<feature type="region of interest" description="Disordered" evidence="7">
    <location>
        <begin position="124"/>
        <end position="146"/>
    </location>
</feature>
<evidence type="ECO:0000256" key="1">
    <source>
        <dbReference type="ARBA" id="ARBA00004123"/>
    </source>
</evidence>
<feature type="compositionally biased region" description="Basic residues" evidence="7">
    <location>
        <begin position="1340"/>
        <end position="1366"/>
    </location>
</feature>
<feature type="region of interest" description="Disordered" evidence="7">
    <location>
        <begin position="1226"/>
        <end position="1253"/>
    </location>
</feature>
<organism evidence="10 11">
    <name type="scientific">Dendrobium nobile</name>
    <name type="common">Orchid</name>
    <dbReference type="NCBI Taxonomy" id="94219"/>
    <lineage>
        <taxon>Eukaryota</taxon>
        <taxon>Viridiplantae</taxon>
        <taxon>Streptophyta</taxon>
        <taxon>Embryophyta</taxon>
        <taxon>Tracheophyta</taxon>
        <taxon>Spermatophyta</taxon>
        <taxon>Magnoliopsida</taxon>
        <taxon>Liliopsida</taxon>
        <taxon>Asparagales</taxon>
        <taxon>Orchidaceae</taxon>
        <taxon>Epidendroideae</taxon>
        <taxon>Malaxideae</taxon>
        <taxon>Dendrobiinae</taxon>
        <taxon>Dendrobium</taxon>
    </lineage>
</organism>
<comment type="caution">
    <text evidence="10">The sequence shown here is derived from an EMBL/GenBank/DDBJ whole genome shotgun (WGS) entry which is preliminary data.</text>
</comment>
<evidence type="ECO:0000259" key="9">
    <source>
        <dbReference type="PROSITE" id="PS50827"/>
    </source>
</evidence>
<sequence length="1625" mass="183252">MELVGLAVRKCLLGLGSISGVVESYDNSSGYFNILYDDGTSEEVDINEIALILREMGHEHSRAGALLHRRGRGRPRKKRYRLDPVEGHVVEGVPADARANGFCTGSSWLGSMVHLDELGGNAAHDSDGGMDRSSVDHLKESGSLGGSDVADALMEEISPDNCSAREKRDEDLGGEGVLVDLESKDEGGMRKRRKFSGQPKPSPDMPLRRSARRASTVLQSPSDALACKNEPVFENSARNGKIFETGTDDSKPVLPPSSSDLDVDGLPVLDLFSVYSCLRSFSRSLFLSPFRLETLVAALRCKYANPLIDSIHFSLLHALKPHMKLLMEEEFQPAIDCLRNLNWDMLDLVTWPFFLVEYMLFCGSAMRSDFKLSHLKLLDVEYYEQPAEVKLEILHCLCDDVVEVECLRSELNRRLTDLELTVDPNINMNSSRTQKYSAMHDGESYIAQEEIDEIADGNSDECCLCRMDGNLICCDGCPAAFHSRCVGVVKDLLPEGEWYCPECLVDNDVVVSFLMPFKGADSFGRDSHGRLYSGCCGYLLVSDSCDSNALCRYYNKNDLISVMDVLKSEPSPFDEIRNAISRYWGIPTEYSCSKGQCEGNIHNISEIKTEKIQGKPPSFSEENHGCDSFIRVGLGSTAPVIDGSKNCDISYSIQPSSGISIQREEMSSLPAIFEPVGDKSDATSFSHTYLLHGFDFSMNYTINRAGVASVKPNSQTIDKDENFQNPVWNSTSEKKKGGASQLQSNHLSYVNYYSFGQVAAAIAEELTKSSEIISKDSLKPDEVIKSDQLKAIYKKFNQWSWYNYYNLTVAIQKEDCGWCLACRSSIDAECLLKVVNEKHLESIKFNLEDSTSLTCVDSGKNKKNHIIFAMHLILSIEDRVRSLLSGPWEKQHYSEQWRKAVIEAYDVTSLKFLLLSLESNLRRVALLAEWLKPVDSDQTVGSASFKLTDFHWWRGGKLSRQLFCWKMLPRSLASKCGRQAGRKKIPNLFYHDGSEFAKRSKSISWRVAVEMSESIAQLIYQVKDLDSNIKWTEILSAHLFPQCTKESTKIEKLFKQVLVRRKCVEGTEVKYLLDFGKRETIPATVTKYGVLFEESSDKRKRFWLSEPYVPLNLISAFEEKKLSRSSKKKDSGQTCEKRNIFTMKKNRKFKGLSYLFSRVRNSEKHCCGHCNKDVLVREAVNCRSCDGFFHRKHFRVPKGATVTTYTCSKCKEKETANVKPTFHKAAGLKRKASMARKGKPVSMSKKSTENGASLAEKSKENMVFLIKKSKENKLMISKTISLAKSRENQQSMAKKSNENSFYMAGRSRENIVSMAVQCRKNPVRMVRKLKQNAISIAKKSKLSRTKSKTKNAIMKRKKKIVRRKGHSISSKNAESLNPDNFISWCKKKRSVLHHSYWLNGLLWVKGPSNERGRSFRERKVFFRIQSAEDVSAKPKCCLCREDYNTGDFFIGCESCEDWFHGEAFGLELERASNLAGFKCPKCRRRNVPVCPFSLDPTSCDVRIRKGCNVAGETVDVQQQKCEGKSQCAACEYCPDLVPCEIHSEMKREVVPSHCQDEIVLSDEIISDWSSTVNPPGHEEENFVLPNDESVLKIRLKSCSINESMKRTSRSPKELLSGIDLFQSHT</sequence>
<keyword evidence="3 6" id="KW-0863">Zinc-finger</keyword>
<feature type="domain" description="PHD-type" evidence="8">
    <location>
        <begin position="459"/>
        <end position="506"/>
    </location>
</feature>
<dbReference type="Pfam" id="PF00628">
    <property type="entry name" value="PHD"/>
    <property type="match status" value="2"/>
</dbReference>
<dbReference type="InterPro" id="IPR013083">
    <property type="entry name" value="Znf_RING/FYVE/PHD"/>
</dbReference>
<evidence type="ECO:0000256" key="2">
    <source>
        <dbReference type="ARBA" id="ARBA00022723"/>
    </source>
</evidence>
<dbReference type="PROSITE" id="PS50016">
    <property type="entry name" value="ZF_PHD_2"/>
    <property type="match status" value="1"/>
</dbReference>
<dbReference type="GO" id="GO:0005634">
    <property type="term" value="C:nucleus"/>
    <property type="evidence" value="ECO:0007669"/>
    <property type="project" value="UniProtKB-SubCell"/>
</dbReference>
<dbReference type="InterPro" id="IPR001965">
    <property type="entry name" value="Znf_PHD"/>
</dbReference>
<dbReference type="SMR" id="A0A8T3ANB1"/>
<evidence type="ECO:0000256" key="7">
    <source>
        <dbReference type="SAM" id="MobiDB-lite"/>
    </source>
</evidence>
<evidence type="ECO:0000256" key="5">
    <source>
        <dbReference type="ARBA" id="ARBA00023242"/>
    </source>
</evidence>